<evidence type="ECO:0000256" key="4">
    <source>
        <dbReference type="ARBA" id="ARBA00023136"/>
    </source>
</evidence>
<feature type="transmembrane region" description="Helical" evidence="6">
    <location>
        <begin position="123"/>
        <end position="140"/>
    </location>
</feature>
<feature type="transmembrane region" description="Helical" evidence="6">
    <location>
        <begin position="347"/>
        <end position="364"/>
    </location>
</feature>
<name>K6WPD6_9MICO</name>
<dbReference type="PANTHER" id="PTHR43427">
    <property type="entry name" value="CHLORIDE CHANNEL PROTEIN CLC-E"/>
    <property type="match status" value="1"/>
</dbReference>
<organism evidence="7 8">
    <name type="scientific">Kineosphaera limosa NBRC 100340</name>
    <dbReference type="NCBI Taxonomy" id="1184609"/>
    <lineage>
        <taxon>Bacteria</taxon>
        <taxon>Bacillati</taxon>
        <taxon>Actinomycetota</taxon>
        <taxon>Actinomycetes</taxon>
        <taxon>Micrococcales</taxon>
        <taxon>Dermatophilaceae</taxon>
        <taxon>Kineosphaera</taxon>
    </lineage>
</organism>
<protein>
    <submittedName>
        <fullName evidence="7">Putative chloride channel</fullName>
    </submittedName>
</protein>
<feature type="transmembrane region" description="Helical" evidence="6">
    <location>
        <begin position="77"/>
        <end position="96"/>
    </location>
</feature>
<accession>K6WPD6</accession>
<keyword evidence="8" id="KW-1185">Reference proteome</keyword>
<dbReference type="GO" id="GO:0015108">
    <property type="term" value="F:chloride transmembrane transporter activity"/>
    <property type="evidence" value="ECO:0007669"/>
    <property type="project" value="InterPro"/>
</dbReference>
<sequence length="432" mass="43237">MNSAEPEQVEPPQTPAQKESAGEQEGEERGDPTALQRAVLVAVAIGYGALAGGVAALTLRLMGLVGDIVWSVSDARWYIPVVIVAGGVLIAALRCVSSDVADLDIDGQLDQAHDPVAIERRSTLFLALSAIVAVAFGGAIGPEAGLLAVIAELSCLVAIRLGRTRAQQRALGDAGAAAALAGLYGSPPGAVAYGDDDLSPPKILTLLAAVAGFGGFLLVASLIFAEGLHGLALPEHTPAGNGVDLVAALLPALCGAAVGLGYAWVRPTVAAVLAKAPGPTARIMIGTVVFAALATAVPLARFSGHDDIGTLVEFAGSGDWLTLLGLALVKVVALALCLAAGWKGGEFFPLIFIGGAVGAALATLLPGLDLTVAMVAAMSAALTVAMRKPIAVLLLLTLMTGVSSLAAVFVGVAIGHLVSARLPTTATAHGGH</sequence>
<feature type="region of interest" description="Disordered" evidence="5">
    <location>
        <begin position="1"/>
        <end position="31"/>
    </location>
</feature>
<evidence type="ECO:0000256" key="6">
    <source>
        <dbReference type="SAM" id="Phobius"/>
    </source>
</evidence>
<dbReference type="CDD" id="cd00400">
    <property type="entry name" value="Voltage_gated_ClC"/>
    <property type="match status" value="1"/>
</dbReference>
<keyword evidence="4 6" id="KW-0472">Membrane</keyword>
<dbReference type="OrthoDB" id="2729535at2"/>
<dbReference type="SUPFAM" id="SSF81340">
    <property type="entry name" value="Clc chloride channel"/>
    <property type="match status" value="1"/>
</dbReference>
<dbReference type="InterPro" id="IPR014743">
    <property type="entry name" value="Cl-channel_core"/>
</dbReference>
<evidence type="ECO:0000313" key="7">
    <source>
        <dbReference type="EMBL" id="GAB95691.1"/>
    </source>
</evidence>
<dbReference type="Proteomes" id="UP000008366">
    <property type="component" value="Unassembled WGS sequence"/>
</dbReference>
<evidence type="ECO:0000256" key="2">
    <source>
        <dbReference type="ARBA" id="ARBA00022692"/>
    </source>
</evidence>
<dbReference type="Pfam" id="PF00654">
    <property type="entry name" value="Voltage_CLC"/>
    <property type="match status" value="1"/>
</dbReference>
<dbReference type="EMBL" id="BAHD01000025">
    <property type="protein sequence ID" value="GAB95691.1"/>
    <property type="molecule type" value="Genomic_DNA"/>
</dbReference>
<feature type="transmembrane region" description="Helical" evidence="6">
    <location>
        <begin position="203"/>
        <end position="225"/>
    </location>
</feature>
<feature type="transmembrane region" description="Helical" evidence="6">
    <location>
        <begin position="245"/>
        <end position="265"/>
    </location>
</feature>
<dbReference type="RefSeq" id="WP_006592223.1">
    <property type="nucleotide sequence ID" value="NZ_BAHD01000025.1"/>
</dbReference>
<keyword evidence="3 6" id="KW-1133">Transmembrane helix</keyword>
<dbReference type="GO" id="GO:0016020">
    <property type="term" value="C:membrane"/>
    <property type="evidence" value="ECO:0007669"/>
    <property type="project" value="UniProtKB-SubCell"/>
</dbReference>
<reference evidence="7 8" key="1">
    <citation type="submission" date="2012-08" db="EMBL/GenBank/DDBJ databases">
        <title>Whole genome shotgun sequence of Kineosphaera limosa NBRC 100340.</title>
        <authorList>
            <person name="Yoshida I."/>
            <person name="Isaki S."/>
            <person name="Hosoyama A."/>
            <person name="Tsuchikane K."/>
            <person name="Katsumata H."/>
            <person name="Ando Y."/>
            <person name="Ohji S."/>
            <person name="Hamada M."/>
            <person name="Tamura T."/>
            <person name="Yamazoe A."/>
            <person name="Yamazaki S."/>
            <person name="Fujita N."/>
        </authorList>
    </citation>
    <scope>NUCLEOTIDE SEQUENCE [LARGE SCALE GENOMIC DNA]</scope>
    <source>
        <strain evidence="7 8">NBRC 100340</strain>
    </source>
</reference>
<feature type="transmembrane region" description="Helical" evidence="6">
    <location>
        <begin position="393"/>
        <end position="414"/>
    </location>
</feature>
<evidence type="ECO:0000256" key="5">
    <source>
        <dbReference type="SAM" id="MobiDB-lite"/>
    </source>
</evidence>
<evidence type="ECO:0000256" key="3">
    <source>
        <dbReference type="ARBA" id="ARBA00022989"/>
    </source>
</evidence>
<evidence type="ECO:0000313" key="8">
    <source>
        <dbReference type="Proteomes" id="UP000008366"/>
    </source>
</evidence>
<keyword evidence="2 6" id="KW-0812">Transmembrane</keyword>
<comment type="subcellular location">
    <subcellularLocation>
        <location evidence="1">Membrane</location>
        <topology evidence="1">Multi-pass membrane protein</topology>
    </subcellularLocation>
</comment>
<feature type="transmembrane region" description="Helical" evidence="6">
    <location>
        <begin position="370"/>
        <end position="386"/>
    </location>
</feature>
<dbReference type="AlphaFoldDB" id="K6WPD6"/>
<dbReference type="Gene3D" id="1.10.3080.10">
    <property type="entry name" value="Clc chloride channel"/>
    <property type="match status" value="1"/>
</dbReference>
<dbReference type="InterPro" id="IPR050368">
    <property type="entry name" value="ClC-type_chloride_channel"/>
</dbReference>
<proteinExistence type="predicted"/>
<comment type="caution">
    <text evidence="7">The sequence shown here is derived from an EMBL/GenBank/DDBJ whole genome shotgun (WGS) entry which is preliminary data.</text>
</comment>
<dbReference type="STRING" id="1184609.KILIM_025_00280"/>
<dbReference type="PANTHER" id="PTHR43427:SF12">
    <property type="entry name" value="CHLORIDE TRANSPORTER"/>
    <property type="match status" value="1"/>
</dbReference>
<dbReference type="eggNOG" id="COG0038">
    <property type="taxonomic scope" value="Bacteria"/>
</dbReference>
<feature type="transmembrane region" description="Helical" evidence="6">
    <location>
        <begin position="320"/>
        <end position="340"/>
    </location>
</feature>
<evidence type="ECO:0000256" key="1">
    <source>
        <dbReference type="ARBA" id="ARBA00004141"/>
    </source>
</evidence>
<gene>
    <name evidence="7" type="ORF">KILIM_025_00280</name>
</gene>
<feature type="transmembrane region" description="Helical" evidence="6">
    <location>
        <begin position="38"/>
        <end position="57"/>
    </location>
</feature>
<feature type="transmembrane region" description="Helical" evidence="6">
    <location>
        <begin position="146"/>
        <end position="162"/>
    </location>
</feature>
<feature type="transmembrane region" description="Helical" evidence="6">
    <location>
        <begin position="281"/>
        <end position="300"/>
    </location>
</feature>
<dbReference type="InterPro" id="IPR001807">
    <property type="entry name" value="ClC"/>
</dbReference>